<evidence type="ECO:0000259" key="4">
    <source>
        <dbReference type="Pfam" id="PF05726"/>
    </source>
</evidence>
<protein>
    <submittedName>
        <fullName evidence="5">Pirin family protein</fullName>
    </submittedName>
</protein>
<dbReference type="SUPFAM" id="SSF51182">
    <property type="entry name" value="RmlC-like cupins"/>
    <property type="match status" value="1"/>
</dbReference>
<comment type="caution">
    <text evidence="5">The sequence shown here is derived from an EMBL/GenBank/DDBJ whole genome shotgun (WGS) entry which is preliminary data.</text>
</comment>
<dbReference type="RefSeq" id="WP_345530950.1">
    <property type="nucleotide sequence ID" value="NZ_BAABLD010000001.1"/>
</dbReference>
<evidence type="ECO:0000256" key="1">
    <source>
        <dbReference type="ARBA" id="ARBA00008416"/>
    </source>
</evidence>
<organism evidence="5 6">
    <name type="scientific">Viridibacterium curvum</name>
    <dbReference type="NCBI Taxonomy" id="1101404"/>
    <lineage>
        <taxon>Bacteria</taxon>
        <taxon>Pseudomonadati</taxon>
        <taxon>Pseudomonadota</taxon>
        <taxon>Betaproteobacteria</taxon>
        <taxon>Rhodocyclales</taxon>
        <taxon>Rhodocyclaceae</taxon>
        <taxon>Viridibacterium</taxon>
    </lineage>
</organism>
<dbReference type="Pfam" id="PF05726">
    <property type="entry name" value="Pirin_C"/>
    <property type="match status" value="1"/>
</dbReference>
<proteinExistence type="inferred from homology"/>
<evidence type="ECO:0000313" key="6">
    <source>
        <dbReference type="Proteomes" id="UP001500547"/>
    </source>
</evidence>
<accession>A0ABP9Q786</accession>
<dbReference type="InterPro" id="IPR012093">
    <property type="entry name" value="Pirin"/>
</dbReference>
<keyword evidence="6" id="KW-1185">Reference proteome</keyword>
<dbReference type="PANTHER" id="PTHR13903:SF8">
    <property type="entry name" value="PIRIN"/>
    <property type="match status" value="1"/>
</dbReference>
<evidence type="ECO:0000259" key="3">
    <source>
        <dbReference type="Pfam" id="PF02678"/>
    </source>
</evidence>
<feature type="domain" description="Pirin N-terminal" evidence="3">
    <location>
        <begin position="18"/>
        <end position="124"/>
    </location>
</feature>
<evidence type="ECO:0000256" key="2">
    <source>
        <dbReference type="RuleBase" id="RU003457"/>
    </source>
</evidence>
<dbReference type="InterPro" id="IPR003829">
    <property type="entry name" value="Pirin_N_dom"/>
</dbReference>
<sequence>MSAARPLLLHPQSRDIGFTVRRLLPAVQARSIGPFVFLDHMGPARFKAGSTENDVRPHPHIGLGTLTYLFSGAIMHRDSLGIVQRIEPGAVNWMCAGRGVVHSERFPEDLRSSDTTVEGIQMWLALPADKQEVEPSFQHYPADVLPRWQDAGAHWHLLIGHWGERSSPVTQLSDTFYVAGELATGDRFSFPAHVIERALYVVSGALKLGEDSAGEGTLVVLPADWQGDITATADSRVMLLGGAPLDGPRHMWWNFVSTSRERIAQAYEDWEAGRFPVVPGETEYIPAPPLKPAT</sequence>
<feature type="domain" description="Pirin C-terminal" evidence="4">
    <location>
        <begin position="177"/>
        <end position="275"/>
    </location>
</feature>
<gene>
    <name evidence="5" type="ORF">GCM10025770_01970</name>
</gene>
<dbReference type="Gene3D" id="2.60.120.10">
    <property type="entry name" value="Jelly Rolls"/>
    <property type="match status" value="2"/>
</dbReference>
<dbReference type="Pfam" id="PF02678">
    <property type="entry name" value="Pirin"/>
    <property type="match status" value="1"/>
</dbReference>
<dbReference type="InterPro" id="IPR011051">
    <property type="entry name" value="RmlC_Cupin_sf"/>
</dbReference>
<name>A0ABP9Q786_9RHOO</name>
<dbReference type="PANTHER" id="PTHR13903">
    <property type="entry name" value="PIRIN-RELATED"/>
    <property type="match status" value="1"/>
</dbReference>
<dbReference type="InterPro" id="IPR008778">
    <property type="entry name" value="Pirin_C_dom"/>
</dbReference>
<dbReference type="EMBL" id="BAABLD010000001">
    <property type="protein sequence ID" value="GAA5157986.1"/>
    <property type="molecule type" value="Genomic_DNA"/>
</dbReference>
<comment type="similarity">
    <text evidence="1 2">Belongs to the pirin family.</text>
</comment>
<reference evidence="6" key="1">
    <citation type="journal article" date="2019" name="Int. J. Syst. Evol. Microbiol.">
        <title>The Global Catalogue of Microorganisms (GCM) 10K type strain sequencing project: providing services to taxonomists for standard genome sequencing and annotation.</title>
        <authorList>
            <consortium name="The Broad Institute Genomics Platform"/>
            <consortium name="The Broad Institute Genome Sequencing Center for Infectious Disease"/>
            <person name="Wu L."/>
            <person name="Ma J."/>
        </authorList>
    </citation>
    <scope>NUCLEOTIDE SEQUENCE [LARGE SCALE GENOMIC DNA]</scope>
    <source>
        <strain evidence="6">JCM 18715</strain>
    </source>
</reference>
<dbReference type="InterPro" id="IPR014710">
    <property type="entry name" value="RmlC-like_jellyroll"/>
</dbReference>
<dbReference type="Proteomes" id="UP001500547">
    <property type="component" value="Unassembled WGS sequence"/>
</dbReference>
<dbReference type="PIRSF" id="PIRSF006232">
    <property type="entry name" value="Pirin"/>
    <property type="match status" value="1"/>
</dbReference>
<evidence type="ECO:0000313" key="5">
    <source>
        <dbReference type="EMBL" id="GAA5157986.1"/>
    </source>
</evidence>
<dbReference type="CDD" id="cd02909">
    <property type="entry name" value="cupin_pirin_N"/>
    <property type="match status" value="1"/>
</dbReference>